<dbReference type="PROSITE" id="PS50893">
    <property type="entry name" value="ABC_TRANSPORTER_2"/>
    <property type="match status" value="1"/>
</dbReference>
<dbReference type="EMBL" id="CP129682">
    <property type="protein sequence ID" value="XDS48753.1"/>
    <property type="molecule type" value="Genomic_DNA"/>
</dbReference>
<dbReference type="PANTHER" id="PTHR43119:SF1">
    <property type="entry name" value="ABC TRANSPORTER DOMAIN-CONTAINING PROTEIN"/>
    <property type="match status" value="1"/>
</dbReference>
<evidence type="ECO:0000313" key="6">
    <source>
        <dbReference type="EMBL" id="XDS49980.1"/>
    </source>
</evidence>
<dbReference type="InterPro" id="IPR003439">
    <property type="entry name" value="ABC_transporter-like_ATP-bd"/>
</dbReference>
<keyword evidence="2 5" id="KW-0067">ATP-binding</keyword>
<feature type="domain" description="ABC transporter" evidence="3">
    <location>
        <begin position="4"/>
        <end position="234"/>
    </location>
</feature>
<organism evidence="5">
    <name type="scientific">Bifidobacterium fermentum</name>
    <dbReference type="NCBI Taxonomy" id="3059035"/>
    <lineage>
        <taxon>Bacteria</taxon>
        <taxon>Bacillati</taxon>
        <taxon>Actinomycetota</taxon>
        <taxon>Actinomycetes</taxon>
        <taxon>Bifidobacteriales</taxon>
        <taxon>Bifidobacteriaceae</taxon>
        <taxon>Bifidobacterium</taxon>
    </lineage>
</organism>
<dbReference type="Gene3D" id="3.40.50.300">
    <property type="entry name" value="P-loop containing nucleotide triphosphate hydrolases"/>
    <property type="match status" value="1"/>
</dbReference>
<dbReference type="InterPro" id="IPR017871">
    <property type="entry name" value="ABC_transporter-like_CS"/>
</dbReference>
<name>A0AB39UIK3_9BIFI</name>
<dbReference type="PANTHER" id="PTHR43119">
    <property type="entry name" value="ABC TRANSPORT PROTEIN ATP-BINDING COMPONENT-RELATED"/>
    <property type="match status" value="1"/>
</dbReference>
<evidence type="ECO:0000313" key="5">
    <source>
        <dbReference type="EMBL" id="XDS48753.1"/>
    </source>
</evidence>
<dbReference type="SMART" id="SM00382">
    <property type="entry name" value="AAA"/>
    <property type="match status" value="1"/>
</dbReference>
<dbReference type="EMBL" id="CP129683">
    <property type="protein sequence ID" value="XDS49980.1"/>
    <property type="molecule type" value="Genomic_DNA"/>
</dbReference>
<dbReference type="RefSeq" id="WP_369340952.1">
    <property type="nucleotide sequence ID" value="NZ_CP129675.1"/>
</dbReference>
<sequence>MEYFKAEDLSCVFGQDGPNTQPKILFSGLSLQLGRGEIVDLIGPSGSGKSHLLTALAMLDPDACAMMDLEGCSCRDFNPQEWRRQVVYLPQRPTLTSRTVIGSLLLGFSFGRGRFSRSSVNSRERPSPLELRKGLDVLGLQDVELDRNPLSLSVGQQARVCLLRSLLLKPKVLLSDEVDAGLDSDSATMVACLLERTSKSTGMAVLRVRHRDADGLASRTLRLEQGSLSEGGAL</sequence>
<evidence type="ECO:0000256" key="2">
    <source>
        <dbReference type="ARBA" id="ARBA00022840"/>
    </source>
</evidence>
<protein>
    <submittedName>
        <fullName evidence="5">ATP-binding cassette domain-containing protein</fullName>
    </submittedName>
</protein>
<dbReference type="PROSITE" id="PS00211">
    <property type="entry name" value="ABC_TRANSPORTER_1"/>
    <property type="match status" value="1"/>
</dbReference>
<dbReference type="AlphaFoldDB" id="A0AB39UIK3"/>
<dbReference type="GO" id="GO:0016887">
    <property type="term" value="F:ATP hydrolysis activity"/>
    <property type="evidence" value="ECO:0007669"/>
    <property type="project" value="InterPro"/>
</dbReference>
<evidence type="ECO:0000256" key="1">
    <source>
        <dbReference type="ARBA" id="ARBA00022741"/>
    </source>
</evidence>
<dbReference type="InterPro" id="IPR027417">
    <property type="entry name" value="P-loop_NTPase"/>
</dbReference>
<evidence type="ECO:0000259" key="3">
    <source>
        <dbReference type="PROSITE" id="PS50893"/>
    </source>
</evidence>
<dbReference type="Pfam" id="PF00005">
    <property type="entry name" value="ABC_tran"/>
    <property type="match status" value="1"/>
</dbReference>
<dbReference type="GO" id="GO:0005524">
    <property type="term" value="F:ATP binding"/>
    <property type="evidence" value="ECO:0007669"/>
    <property type="project" value="UniProtKB-KW"/>
</dbReference>
<dbReference type="EMBL" id="CP129675">
    <property type="protein sequence ID" value="XDS46466.1"/>
    <property type="molecule type" value="Genomic_DNA"/>
</dbReference>
<dbReference type="InterPro" id="IPR003593">
    <property type="entry name" value="AAA+_ATPase"/>
</dbReference>
<gene>
    <name evidence="6" type="ORF">QN062_06100</name>
    <name evidence="5" type="ORF">QN216_00295</name>
    <name evidence="4" type="ORF">QN217_10150</name>
</gene>
<accession>A0AB39UIK3</accession>
<evidence type="ECO:0000313" key="4">
    <source>
        <dbReference type="EMBL" id="XDS46466.1"/>
    </source>
</evidence>
<reference evidence="5" key="1">
    <citation type="submission" date="2023-07" db="EMBL/GenBank/DDBJ databases">
        <title>Bifidobacterium aquikefiriaerophilum sp. nov. and Bifidobacterium eccum sp. nov., isolated from water kefir.</title>
        <authorList>
            <person name="Breselge S."/>
            <person name="Bellassi P."/>
            <person name="Barcenilla C."/>
            <person name="Alvarez-Ordonez A."/>
            <person name="Morelli L."/>
            <person name="Cotter P.D."/>
        </authorList>
    </citation>
    <scope>NUCLEOTIDE SEQUENCE</scope>
    <source>
        <strain evidence="6">WK012_4_13</strain>
        <strain evidence="5">WK013_4_14</strain>
        <strain evidence="4">WK048_4_13</strain>
    </source>
</reference>
<keyword evidence="1" id="KW-0547">Nucleotide-binding</keyword>
<dbReference type="KEGG" id="bfk:QN062_06100"/>
<proteinExistence type="predicted"/>
<dbReference type="SUPFAM" id="SSF52540">
    <property type="entry name" value="P-loop containing nucleoside triphosphate hydrolases"/>
    <property type="match status" value="1"/>
</dbReference>